<protein>
    <submittedName>
        <fullName evidence="1">Uncharacterized protein</fullName>
    </submittedName>
</protein>
<accession>A0A1B0A0E2</accession>
<name>A0A1B0A0E2_GLOPL</name>
<keyword evidence="2" id="KW-1185">Reference proteome</keyword>
<evidence type="ECO:0000313" key="2">
    <source>
        <dbReference type="Proteomes" id="UP000092445"/>
    </source>
</evidence>
<sequence length="167" mass="19231">MRNQNLIITFFTLSRCILDSGWMTLENPKLNQVLRNLTLILPTTRGLLTKLVPVESNFKRDPFAIYLKTNRGFLRINTSYATLGLVFFGTCTGTRFGGGILSFFLSCKSNYPFHHQYSEKLKIHIRSELARNCQKTESPKFETNVNEPPYCRIKSRFLSNIALKNTL</sequence>
<dbReference type="VEuPathDB" id="VectorBase:GPAI030592"/>
<reference evidence="1" key="2">
    <citation type="submission" date="2020-05" db="UniProtKB">
        <authorList>
            <consortium name="EnsemblMetazoa"/>
        </authorList>
    </citation>
    <scope>IDENTIFICATION</scope>
    <source>
        <strain evidence="1">IAEA</strain>
    </source>
</reference>
<organism evidence="1 2">
    <name type="scientific">Glossina pallidipes</name>
    <name type="common">Tsetse fly</name>
    <dbReference type="NCBI Taxonomy" id="7398"/>
    <lineage>
        <taxon>Eukaryota</taxon>
        <taxon>Metazoa</taxon>
        <taxon>Ecdysozoa</taxon>
        <taxon>Arthropoda</taxon>
        <taxon>Hexapoda</taxon>
        <taxon>Insecta</taxon>
        <taxon>Pterygota</taxon>
        <taxon>Neoptera</taxon>
        <taxon>Endopterygota</taxon>
        <taxon>Diptera</taxon>
        <taxon>Brachycera</taxon>
        <taxon>Muscomorpha</taxon>
        <taxon>Hippoboscoidea</taxon>
        <taxon>Glossinidae</taxon>
        <taxon>Glossina</taxon>
    </lineage>
</organism>
<dbReference type="AlphaFoldDB" id="A0A1B0A0E2"/>
<dbReference type="Proteomes" id="UP000092445">
    <property type="component" value="Unassembled WGS sequence"/>
</dbReference>
<evidence type="ECO:0000313" key="1">
    <source>
        <dbReference type="EnsemblMetazoa" id="GPAI030592-PA"/>
    </source>
</evidence>
<dbReference type="EnsemblMetazoa" id="GPAI030592-RA">
    <property type="protein sequence ID" value="GPAI030592-PA"/>
    <property type="gene ID" value="GPAI030592"/>
</dbReference>
<proteinExistence type="predicted"/>
<reference evidence="2" key="1">
    <citation type="submission" date="2014-03" db="EMBL/GenBank/DDBJ databases">
        <authorList>
            <person name="Aksoy S."/>
            <person name="Warren W."/>
            <person name="Wilson R.K."/>
        </authorList>
    </citation>
    <scope>NUCLEOTIDE SEQUENCE [LARGE SCALE GENOMIC DNA]</scope>
    <source>
        <strain evidence="2">IAEA</strain>
    </source>
</reference>